<dbReference type="AlphaFoldDB" id="A0A5C5XLE4"/>
<dbReference type="InterPro" id="IPR003593">
    <property type="entry name" value="AAA+_ATPase"/>
</dbReference>
<evidence type="ECO:0000256" key="2">
    <source>
        <dbReference type="ARBA" id="ARBA00022840"/>
    </source>
</evidence>
<keyword evidence="5" id="KW-1185">Reference proteome</keyword>
<reference evidence="4 5" key="1">
    <citation type="submission" date="2019-02" db="EMBL/GenBank/DDBJ databases">
        <title>Deep-cultivation of Planctomycetes and their phenomic and genomic characterization uncovers novel biology.</title>
        <authorList>
            <person name="Wiegand S."/>
            <person name="Jogler M."/>
            <person name="Boedeker C."/>
            <person name="Pinto D."/>
            <person name="Vollmers J."/>
            <person name="Rivas-Marin E."/>
            <person name="Kohn T."/>
            <person name="Peeters S.H."/>
            <person name="Heuer A."/>
            <person name="Rast P."/>
            <person name="Oberbeckmann S."/>
            <person name="Bunk B."/>
            <person name="Jeske O."/>
            <person name="Meyerdierks A."/>
            <person name="Storesund J.E."/>
            <person name="Kallscheuer N."/>
            <person name="Luecker S."/>
            <person name="Lage O.M."/>
            <person name="Pohl T."/>
            <person name="Merkel B.J."/>
            <person name="Hornburger P."/>
            <person name="Mueller R.-W."/>
            <person name="Bruemmer F."/>
            <person name="Labrenz M."/>
            <person name="Spormann A.M."/>
            <person name="Op Den Camp H."/>
            <person name="Overmann J."/>
            <person name="Amann R."/>
            <person name="Jetten M.S.M."/>
            <person name="Mascher T."/>
            <person name="Medema M.H."/>
            <person name="Devos D.P."/>
            <person name="Kaster A.-K."/>
            <person name="Ovreas L."/>
            <person name="Rohde M."/>
            <person name="Galperin M.Y."/>
            <person name="Jogler C."/>
        </authorList>
    </citation>
    <scope>NUCLEOTIDE SEQUENCE [LARGE SCALE GENOMIC DNA]</scope>
    <source>
        <strain evidence="4 5">Pan54</strain>
    </source>
</reference>
<dbReference type="PANTHER" id="PTHR24220">
    <property type="entry name" value="IMPORT ATP-BINDING PROTEIN"/>
    <property type="match status" value="1"/>
</dbReference>
<evidence type="ECO:0000313" key="5">
    <source>
        <dbReference type="Proteomes" id="UP000316095"/>
    </source>
</evidence>
<keyword evidence="2 4" id="KW-0067">ATP-binding</keyword>
<dbReference type="InterPro" id="IPR015854">
    <property type="entry name" value="ABC_transpr_LolD-like"/>
</dbReference>
<gene>
    <name evidence="4" type="ORF">Pan54_39760</name>
</gene>
<dbReference type="GO" id="GO:0022857">
    <property type="term" value="F:transmembrane transporter activity"/>
    <property type="evidence" value="ECO:0007669"/>
    <property type="project" value="TreeGrafter"/>
</dbReference>
<dbReference type="SUPFAM" id="SSF52540">
    <property type="entry name" value="P-loop containing nucleoside triphosphate hydrolases"/>
    <property type="match status" value="1"/>
</dbReference>
<keyword evidence="1" id="KW-0547">Nucleotide-binding</keyword>
<dbReference type="EMBL" id="SJPG01000001">
    <property type="protein sequence ID" value="TWT63223.1"/>
    <property type="molecule type" value="Genomic_DNA"/>
</dbReference>
<accession>A0A5C5XLE4</accession>
<sequence length="248" mass="26853">MILSVNYEFLPKQRTVRTSQVMDLFGIDFEQGRHVVAEGLELPVEQGSILCFTGDSGSGKSSMMRAVCRQIEGVVDVNALELQPVSLIDGLGIKVTEGMALLASCGLGEAHLMLRTPAELSDGQRYRYRIALAISQQPAWIVADEFTATLDRTLAKVIAFNVRKICDRTGIGFLVATTHDDIVSDMNPDVHVVCRLGDEPDVVCRDENVKKKGSVLAGRSGSVKRPESTGRILLGGIIDRTTSASSSM</sequence>
<dbReference type="InterPro" id="IPR003439">
    <property type="entry name" value="ABC_transporter-like_ATP-bd"/>
</dbReference>
<dbReference type="SMART" id="SM00382">
    <property type="entry name" value="AAA"/>
    <property type="match status" value="1"/>
</dbReference>
<proteinExistence type="predicted"/>
<dbReference type="PROSITE" id="PS50893">
    <property type="entry name" value="ABC_TRANSPORTER_2"/>
    <property type="match status" value="1"/>
</dbReference>
<dbReference type="GO" id="GO:0005524">
    <property type="term" value="F:ATP binding"/>
    <property type="evidence" value="ECO:0007669"/>
    <property type="project" value="UniProtKB-KW"/>
</dbReference>
<organism evidence="4 5">
    <name type="scientific">Rubinisphaera italica</name>
    <dbReference type="NCBI Taxonomy" id="2527969"/>
    <lineage>
        <taxon>Bacteria</taxon>
        <taxon>Pseudomonadati</taxon>
        <taxon>Planctomycetota</taxon>
        <taxon>Planctomycetia</taxon>
        <taxon>Planctomycetales</taxon>
        <taxon>Planctomycetaceae</taxon>
        <taxon>Rubinisphaera</taxon>
    </lineage>
</organism>
<dbReference type="GO" id="GO:0005886">
    <property type="term" value="C:plasma membrane"/>
    <property type="evidence" value="ECO:0007669"/>
    <property type="project" value="TreeGrafter"/>
</dbReference>
<name>A0A5C5XLE4_9PLAN</name>
<feature type="domain" description="ABC transporter" evidence="3">
    <location>
        <begin position="16"/>
        <end position="220"/>
    </location>
</feature>
<evidence type="ECO:0000256" key="1">
    <source>
        <dbReference type="ARBA" id="ARBA00022741"/>
    </source>
</evidence>
<evidence type="ECO:0000259" key="3">
    <source>
        <dbReference type="PROSITE" id="PS50893"/>
    </source>
</evidence>
<dbReference type="InterPro" id="IPR027417">
    <property type="entry name" value="P-loop_NTPase"/>
</dbReference>
<protein>
    <submittedName>
        <fullName evidence="4">DL-methionine transporter ATP-binding subunit</fullName>
    </submittedName>
</protein>
<dbReference type="GO" id="GO:0016887">
    <property type="term" value="F:ATP hydrolysis activity"/>
    <property type="evidence" value="ECO:0007669"/>
    <property type="project" value="InterPro"/>
</dbReference>
<dbReference type="Gene3D" id="3.40.50.300">
    <property type="entry name" value="P-loop containing nucleotide triphosphate hydrolases"/>
    <property type="match status" value="2"/>
</dbReference>
<evidence type="ECO:0000313" key="4">
    <source>
        <dbReference type="EMBL" id="TWT63223.1"/>
    </source>
</evidence>
<dbReference type="Proteomes" id="UP000316095">
    <property type="component" value="Unassembled WGS sequence"/>
</dbReference>
<comment type="caution">
    <text evidence="4">The sequence shown here is derived from an EMBL/GenBank/DDBJ whole genome shotgun (WGS) entry which is preliminary data.</text>
</comment>